<dbReference type="EMBL" id="JAHHHW010000099">
    <property type="protein sequence ID" value="MBW4433181.1"/>
    <property type="molecule type" value="Genomic_DNA"/>
</dbReference>
<gene>
    <name evidence="1" type="ORF">KME28_16010</name>
</gene>
<proteinExistence type="predicted"/>
<reference evidence="1" key="1">
    <citation type="submission" date="2021-05" db="EMBL/GenBank/DDBJ databases">
        <authorList>
            <person name="Pietrasiak N."/>
            <person name="Ward R."/>
            <person name="Stajich J.E."/>
            <person name="Kurbessoian T."/>
        </authorList>
    </citation>
    <scope>NUCLEOTIDE SEQUENCE</scope>
    <source>
        <strain evidence="1">HA4357-MV3</strain>
    </source>
</reference>
<dbReference type="Proteomes" id="UP000813215">
    <property type="component" value="Unassembled WGS sequence"/>
</dbReference>
<accession>A0A9E3LTK9</accession>
<name>A0A9E3LTK9_9NOST</name>
<dbReference type="AlphaFoldDB" id="A0A9E3LTK9"/>
<sequence>MQKRVRFRYREQTPDGVLLKYLSAHPTKKIEELLWDTARMCFMPMAYLHAGVTDKKVLNKVALSSFYDFVRQWNYIQQE</sequence>
<protein>
    <submittedName>
        <fullName evidence="1">Uncharacterized protein</fullName>
    </submittedName>
</protein>
<evidence type="ECO:0000313" key="2">
    <source>
        <dbReference type="Proteomes" id="UP000813215"/>
    </source>
</evidence>
<organism evidence="1 2">
    <name type="scientific">Pelatocladus maniniholoensis HA4357-MV3</name>
    <dbReference type="NCBI Taxonomy" id="1117104"/>
    <lineage>
        <taxon>Bacteria</taxon>
        <taxon>Bacillati</taxon>
        <taxon>Cyanobacteriota</taxon>
        <taxon>Cyanophyceae</taxon>
        <taxon>Nostocales</taxon>
        <taxon>Nostocaceae</taxon>
        <taxon>Pelatocladus</taxon>
    </lineage>
</organism>
<reference evidence="1" key="2">
    <citation type="journal article" date="2022" name="Microbiol. Resour. Announc.">
        <title>Metagenome Sequencing to Explore Phylogenomics of Terrestrial Cyanobacteria.</title>
        <authorList>
            <person name="Ward R.D."/>
            <person name="Stajich J.E."/>
            <person name="Johansen J.R."/>
            <person name="Huntemann M."/>
            <person name="Clum A."/>
            <person name="Foster B."/>
            <person name="Foster B."/>
            <person name="Roux S."/>
            <person name="Palaniappan K."/>
            <person name="Varghese N."/>
            <person name="Mukherjee S."/>
            <person name="Reddy T.B.K."/>
            <person name="Daum C."/>
            <person name="Copeland A."/>
            <person name="Chen I.A."/>
            <person name="Ivanova N.N."/>
            <person name="Kyrpides N.C."/>
            <person name="Shapiro N."/>
            <person name="Eloe-Fadrosh E.A."/>
            <person name="Pietrasiak N."/>
        </authorList>
    </citation>
    <scope>NUCLEOTIDE SEQUENCE</scope>
    <source>
        <strain evidence="1">HA4357-MV3</strain>
    </source>
</reference>
<evidence type="ECO:0000313" key="1">
    <source>
        <dbReference type="EMBL" id="MBW4433181.1"/>
    </source>
</evidence>
<comment type="caution">
    <text evidence="1">The sequence shown here is derived from an EMBL/GenBank/DDBJ whole genome shotgun (WGS) entry which is preliminary data.</text>
</comment>